<dbReference type="Gene3D" id="1.10.3210.10">
    <property type="entry name" value="Hypothetical protein af1432"/>
    <property type="match status" value="1"/>
</dbReference>
<gene>
    <name evidence="2" type="ORF">LUCI_5009</name>
</gene>
<dbReference type="OrthoDB" id="9797344at2"/>
<dbReference type="Proteomes" id="UP000277811">
    <property type="component" value="Unassembled WGS sequence"/>
</dbReference>
<dbReference type="InterPro" id="IPR006674">
    <property type="entry name" value="HD_domain"/>
</dbReference>
<dbReference type="Pfam" id="PF01966">
    <property type="entry name" value="HD"/>
    <property type="match status" value="1"/>
</dbReference>
<evidence type="ECO:0000313" key="2">
    <source>
        <dbReference type="EMBL" id="VBB09711.1"/>
    </source>
</evidence>
<dbReference type="AlphaFoldDB" id="A0A498RDZ7"/>
<organism evidence="2 3">
    <name type="scientific">Lucifera butyrica</name>
    <dbReference type="NCBI Taxonomy" id="1351585"/>
    <lineage>
        <taxon>Bacteria</taxon>
        <taxon>Bacillati</taxon>
        <taxon>Bacillota</taxon>
        <taxon>Negativicutes</taxon>
        <taxon>Veillonellales</taxon>
        <taxon>Veillonellaceae</taxon>
        <taxon>Lucifera</taxon>
    </lineage>
</organism>
<evidence type="ECO:0000259" key="1">
    <source>
        <dbReference type="Pfam" id="PF01966"/>
    </source>
</evidence>
<feature type="domain" description="HD" evidence="1">
    <location>
        <begin position="19"/>
        <end position="122"/>
    </location>
</feature>
<name>A0A498RDZ7_9FIRM</name>
<dbReference type="SUPFAM" id="SSF109604">
    <property type="entry name" value="HD-domain/PDEase-like"/>
    <property type="match status" value="1"/>
</dbReference>
<proteinExistence type="predicted"/>
<accession>A0A498RDZ7</accession>
<dbReference type="PANTHER" id="PTHR33594:SF1">
    <property type="entry name" value="HD_PDEASE DOMAIN-CONTAINING PROTEIN"/>
    <property type="match status" value="1"/>
</dbReference>
<dbReference type="InterPro" id="IPR003607">
    <property type="entry name" value="HD/PDEase_dom"/>
</dbReference>
<protein>
    <recommendedName>
        <fullName evidence="1">HD domain-containing protein</fullName>
    </recommendedName>
</protein>
<sequence>MNKQKIKRLTVEYGGQWSYQHVQRVLNLIRLLGEGMNYDAEAVWYAAYLHDWGAFPQFNPDRVELGHEIRSRQVAETMLAGMELPDRSKKIILEAIENHDYRSDNRSQFMEAALLRDADFLDFLGFIGIAREFARGPKDMKECCKQAVARRDGVLNKLTLPRAKEMAAVRLAEMNDFLERLKQESFGYL</sequence>
<dbReference type="PANTHER" id="PTHR33594">
    <property type="entry name" value="SUPERFAMILY HYDROLASE, PUTATIVE (AFU_ORTHOLOGUE AFUA_1G03035)-RELATED"/>
    <property type="match status" value="1"/>
</dbReference>
<evidence type="ECO:0000313" key="3">
    <source>
        <dbReference type="Proteomes" id="UP000277811"/>
    </source>
</evidence>
<dbReference type="RefSeq" id="WP_122630511.1">
    <property type="nucleotide sequence ID" value="NZ_UPPP01000133.1"/>
</dbReference>
<dbReference type="EMBL" id="UPPP01000133">
    <property type="protein sequence ID" value="VBB09711.1"/>
    <property type="molecule type" value="Genomic_DNA"/>
</dbReference>
<keyword evidence="3" id="KW-1185">Reference proteome</keyword>
<dbReference type="CDD" id="cd00077">
    <property type="entry name" value="HDc"/>
    <property type="match status" value="1"/>
</dbReference>
<reference evidence="2 3" key="1">
    <citation type="submission" date="2018-06" db="EMBL/GenBank/DDBJ databases">
        <authorList>
            <person name="Strepis N."/>
        </authorList>
    </citation>
    <scope>NUCLEOTIDE SEQUENCE [LARGE SCALE GENOMIC DNA]</scope>
    <source>
        <strain evidence="2">LUCI</strain>
    </source>
</reference>